<comment type="caution">
    <text evidence="2">The sequence shown here is derived from an EMBL/GenBank/DDBJ whole genome shotgun (WGS) entry which is preliminary data.</text>
</comment>
<dbReference type="PANTHER" id="PTHR43441">
    <property type="entry name" value="RIBOSOMAL-PROTEIN-SERINE ACETYLTRANSFERASE"/>
    <property type="match status" value="1"/>
</dbReference>
<sequence length="194" mass="22296">MTTKSTVSQDDLWLNPSILLKANNTSKEPKYMISSTRLCLKPFTSGDADECYACITPTLTKYMSWDPPQDQNAFESIWRTWLITIQDESDWVFVIRDQLNDEFLGLVGFHQAKQSRPELGIWIREDRHGFAYGKEAVTAIADWASRHFNFEAFIYPVAIENYASCRIAESLNGTPIYCSQQAKYKSVTYLIPKI</sequence>
<dbReference type="InterPro" id="IPR000182">
    <property type="entry name" value="GNAT_dom"/>
</dbReference>
<proteinExistence type="predicted"/>
<evidence type="ECO:0000313" key="2">
    <source>
        <dbReference type="EMBL" id="KAF1023752.1"/>
    </source>
</evidence>
<dbReference type="Pfam" id="PF13302">
    <property type="entry name" value="Acetyltransf_3"/>
    <property type="match status" value="1"/>
</dbReference>
<dbReference type="InterPro" id="IPR051908">
    <property type="entry name" value="Ribosomal_N-acetyltransferase"/>
</dbReference>
<protein>
    <recommendedName>
        <fullName evidence="1">N-acetyltransferase domain-containing protein</fullName>
    </recommendedName>
</protein>
<accession>A0A833PF26</accession>
<dbReference type="GO" id="GO:0005737">
    <property type="term" value="C:cytoplasm"/>
    <property type="evidence" value="ECO:0007669"/>
    <property type="project" value="TreeGrafter"/>
</dbReference>
<dbReference type="GO" id="GO:0008999">
    <property type="term" value="F:protein-N-terminal-alanine acetyltransferase activity"/>
    <property type="evidence" value="ECO:0007669"/>
    <property type="project" value="TreeGrafter"/>
</dbReference>
<gene>
    <name evidence="2" type="ORF">GAK29_02867</name>
</gene>
<name>A0A833PF26_ACIBZ</name>
<evidence type="ECO:0000313" key="3">
    <source>
        <dbReference type="Proteomes" id="UP000490535"/>
    </source>
</evidence>
<dbReference type="EMBL" id="WNDP01000074">
    <property type="protein sequence ID" value="KAF1023752.1"/>
    <property type="molecule type" value="Genomic_DNA"/>
</dbReference>
<dbReference type="InterPro" id="IPR016181">
    <property type="entry name" value="Acyl_CoA_acyltransferase"/>
</dbReference>
<dbReference type="AlphaFoldDB" id="A0A833PF26"/>
<organism evidence="2 3">
    <name type="scientific">Acinetobacter bereziniae</name>
    <name type="common">Acinetobacter genomosp. 10</name>
    <dbReference type="NCBI Taxonomy" id="106648"/>
    <lineage>
        <taxon>Bacteria</taxon>
        <taxon>Pseudomonadati</taxon>
        <taxon>Pseudomonadota</taxon>
        <taxon>Gammaproteobacteria</taxon>
        <taxon>Moraxellales</taxon>
        <taxon>Moraxellaceae</taxon>
        <taxon>Acinetobacter</taxon>
    </lineage>
</organism>
<evidence type="ECO:0000259" key="1">
    <source>
        <dbReference type="Pfam" id="PF13302"/>
    </source>
</evidence>
<reference evidence="3" key="1">
    <citation type="journal article" date="2020" name="MBio">
        <title>Horizontal gene transfer to a defensive symbiont with a reduced genome amongst a multipartite beetle microbiome.</title>
        <authorList>
            <person name="Waterworth S.C."/>
            <person name="Florez L.V."/>
            <person name="Rees E.R."/>
            <person name="Hertweck C."/>
            <person name="Kaltenpoth M."/>
            <person name="Kwan J.C."/>
        </authorList>
    </citation>
    <scope>NUCLEOTIDE SEQUENCE [LARGE SCALE GENOMIC DNA]</scope>
</reference>
<dbReference type="Proteomes" id="UP000490535">
    <property type="component" value="Unassembled WGS sequence"/>
</dbReference>
<dbReference type="PANTHER" id="PTHR43441:SF10">
    <property type="entry name" value="ACETYLTRANSFERASE"/>
    <property type="match status" value="1"/>
</dbReference>
<feature type="domain" description="N-acetyltransferase" evidence="1">
    <location>
        <begin position="37"/>
        <end position="171"/>
    </location>
</feature>
<dbReference type="Gene3D" id="3.40.630.30">
    <property type="match status" value="1"/>
</dbReference>
<dbReference type="SUPFAM" id="SSF55729">
    <property type="entry name" value="Acyl-CoA N-acyltransferases (Nat)"/>
    <property type="match status" value="1"/>
</dbReference>
<dbReference type="GO" id="GO:1990189">
    <property type="term" value="F:protein N-terminal-serine acetyltransferase activity"/>
    <property type="evidence" value="ECO:0007669"/>
    <property type="project" value="TreeGrafter"/>
</dbReference>